<reference evidence="1" key="1">
    <citation type="submission" date="2021-06" db="EMBL/GenBank/DDBJ databases">
        <authorList>
            <person name="Kallberg Y."/>
            <person name="Tangrot J."/>
            <person name="Rosling A."/>
        </authorList>
    </citation>
    <scope>NUCLEOTIDE SEQUENCE</scope>
    <source>
        <strain evidence="1">MA461A</strain>
    </source>
</reference>
<comment type="caution">
    <text evidence="1">The sequence shown here is derived from an EMBL/GenBank/DDBJ whole genome shotgun (WGS) entry which is preliminary data.</text>
</comment>
<evidence type="ECO:0000313" key="2">
    <source>
        <dbReference type="Proteomes" id="UP000789920"/>
    </source>
</evidence>
<name>A0ACA9N4G9_9GLOM</name>
<sequence length="121" mass="14216">MASHQTTQTTVYTKDNEVYSTNICQEASNEECQNVLEIQEMHVQKPKTTHNFFRNKTFKQHFIPLHQNATGKESEKLRMWQACIPQWNFRQSVGRRENEKLLIILAVTIIQTGSLDFRLYG</sequence>
<accession>A0ACA9N4G9</accession>
<evidence type="ECO:0000313" key="1">
    <source>
        <dbReference type="EMBL" id="CAG8623542.1"/>
    </source>
</evidence>
<protein>
    <submittedName>
        <fullName evidence="1">13589_t:CDS:1</fullName>
    </submittedName>
</protein>
<keyword evidence="2" id="KW-1185">Reference proteome</keyword>
<gene>
    <name evidence="1" type="ORF">RPERSI_LOCUS6815</name>
</gene>
<organism evidence="1 2">
    <name type="scientific">Racocetra persica</name>
    <dbReference type="NCBI Taxonomy" id="160502"/>
    <lineage>
        <taxon>Eukaryota</taxon>
        <taxon>Fungi</taxon>
        <taxon>Fungi incertae sedis</taxon>
        <taxon>Mucoromycota</taxon>
        <taxon>Glomeromycotina</taxon>
        <taxon>Glomeromycetes</taxon>
        <taxon>Diversisporales</taxon>
        <taxon>Gigasporaceae</taxon>
        <taxon>Racocetra</taxon>
    </lineage>
</organism>
<proteinExistence type="predicted"/>
<dbReference type="Proteomes" id="UP000789920">
    <property type="component" value="Unassembled WGS sequence"/>
</dbReference>
<dbReference type="EMBL" id="CAJVQC010011069">
    <property type="protein sequence ID" value="CAG8623542.1"/>
    <property type="molecule type" value="Genomic_DNA"/>
</dbReference>